<keyword evidence="9 10" id="KW-0413">Isomerase</keyword>
<dbReference type="InterPro" id="IPR000056">
    <property type="entry name" value="Ribul_P_3_epim-like"/>
</dbReference>
<evidence type="ECO:0000256" key="5">
    <source>
        <dbReference type="ARBA" id="ARBA00001954"/>
    </source>
</evidence>
<feature type="binding site" evidence="10 14">
    <location>
        <position position="68"/>
    </location>
    <ligand>
        <name>substrate</name>
    </ligand>
</feature>
<evidence type="ECO:0000256" key="2">
    <source>
        <dbReference type="ARBA" id="ARBA00001936"/>
    </source>
</evidence>
<comment type="pathway">
    <text evidence="10">Carbohydrate degradation.</text>
</comment>
<evidence type="ECO:0000256" key="9">
    <source>
        <dbReference type="ARBA" id="ARBA00023235"/>
    </source>
</evidence>
<evidence type="ECO:0000256" key="7">
    <source>
        <dbReference type="ARBA" id="ARBA00013188"/>
    </source>
</evidence>
<comment type="cofactor">
    <cofactor evidence="2">
        <name>Mn(2+)</name>
        <dbReference type="ChEBI" id="CHEBI:29035"/>
    </cofactor>
</comment>
<feature type="binding site" evidence="10 14">
    <location>
        <begin position="144"/>
        <end position="147"/>
    </location>
    <ligand>
        <name>substrate</name>
    </ligand>
</feature>
<dbReference type="GO" id="GO:0006098">
    <property type="term" value="P:pentose-phosphate shunt"/>
    <property type="evidence" value="ECO:0007669"/>
    <property type="project" value="UniProtKB-UniRule"/>
</dbReference>
<comment type="similarity">
    <text evidence="6 10 11">Belongs to the ribulose-phosphate 3-epimerase family.</text>
</comment>
<comment type="function">
    <text evidence="10">Catalyzes the reversible epimerization of D-ribulose 5-phosphate to D-xylulose 5-phosphate.</text>
</comment>
<protein>
    <recommendedName>
        <fullName evidence="7 10">Ribulose-phosphate 3-epimerase</fullName>
        <ecNumber evidence="7 10">5.1.3.1</ecNumber>
    </recommendedName>
</protein>
<feature type="binding site" evidence="10 14">
    <location>
        <begin position="197"/>
        <end position="198"/>
    </location>
    <ligand>
        <name>substrate</name>
    </ligand>
</feature>
<dbReference type="PANTHER" id="PTHR11749">
    <property type="entry name" value="RIBULOSE-5-PHOSPHATE-3-EPIMERASE"/>
    <property type="match status" value="1"/>
</dbReference>
<keyword evidence="16" id="KW-1185">Reference proteome</keyword>
<dbReference type="GO" id="GO:0005737">
    <property type="term" value="C:cytoplasm"/>
    <property type="evidence" value="ECO:0007669"/>
    <property type="project" value="UniProtKB-ARBA"/>
</dbReference>
<evidence type="ECO:0000256" key="11">
    <source>
        <dbReference type="PIRNR" id="PIRNR001461"/>
    </source>
</evidence>
<feature type="binding site" evidence="14">
    <location>
        <position position="177"/>
    </location>
    <ligand>
        <name>substrate</name>
    </ligand>
</feature>
<dbReference type="EC" id="5.1.3.1" evidence="7 10"/>
<keyword evidence="13" id="KW-0170">Cobalt</keyword>
<evidence type="ECO:0000256" key="13">
    <source>
        <dbReference type="PIRSR" id="PIRSR001461-2"/>
    </source>
</evidence>
<dbReference type="GO" id="GO:0019323">
    <property type="term" value="P:pentose catabolic process"/>
    <property type="evidence" value="ECO:0007669"/>
    <property type="project" value="UniProtKB-UniRule"/>
</dbReference>
<gene>
    <name evidence="10 15" type="primary">rpe</name>
    <name evidence="15" type="ORF">ACELLULO517_26615</name>
</gene>
<dbReference type="EMBL" id="JAESVA010000017">
    <property type="protein sequence ID" value="MCB8883848.1"/>
    <property type="molecule type" value="Genomic_DNA"/>
</dbReference>
<feature type="binding site" evidence="10 13">
    <location>
        <position position="35"/>
    </location>
    <ligand>
        <name>a divalent metal cation</name>
        <dbReference type="ChEBI" id="CHEBI:60240"/>
    </ligand>
</feature>
<dbReference type="FunFam" id="3.20.20.70:FF:000004">
    <property type="entry name" value="Ribulose-phosphate 3-epimerase"/>
    <property type="match status" value="1"/>
</dbReference>
<name>A0A964E7C1_9PROT</name>
<dbReference type="PROSITE" id="PS01085">
    <property type="entry name" value="RIBUL_P_3_EPIMER_1"/>
    <property type="match status" value="1"/>
</dbReference>
<dbReference type="PIRSF" id="PIRSF001461">
    <property type="entry name" value="RPE"/>
    <property type="match status" value="1"/>
</dbReference>
<keyword evidence="13" id="KW-0464">Manganese</keyword>
<dbReference type="RefSeq" id="WP_227310590.1">
    <property type="nucleotide sequence ID" value="NZ_JAESVA010000017.1"/>
</dbReference>
<dbReference type="GO" id="GO:0046872">
    <property type="term" value="F:metal ion binding"/>
    <property type="evidence" value="ECO:0007669"/>
    <property type="project" value="UniProtKB-UniRule"/>
</dbReference>
<evidence type="ECO:0000256" key="1">
    <source>
        <dbReference type="ARBA" id="ARBA00001782"/>
    </source>
</evidence>
<evidence type="ECO:0000256" key="10">
    <source>
        <dbReference type="HAMAP-Rule" id="MF_02227"/>
    </source>
</evidence>
<keyword evidence="10 11" id="KW-0119">Carbohydrate metabolism</keyword>
<dbReference type="PROSITE" id="PS01086">
    <property type="entry name" value="RIBUL_P_3_EPIMER_2"/>
    <property type="match status" value="1"/>
</dbReference>
<evidence type="ECO:0000313" key="16">
    <source>
        <dbReference type="Proteomes" id="UP000721844"/>
    </source>
</evidence>
<feature type="binding site" evidence="10 13">
    <location>
        <position position="68"/>
    </location>
    <ligand>
        <name>a divalent metal cation</name>
        <dbReference type="ChEBI" id="CHEBI:60240"/>
    </ligand>
</feature>
<feature type="active site" description="Proton acceptor" evidence="10 12">
    <location>
        <position position="37"/>
    </location>
</feature>
<organism evidence="15 16">
    <name type="scientific">Acidisoma cellulosilyticum</name>
    <dbReference type="NCBI Taxonomy" id="2802395"/>
    <lineage>
        <taxon>Bacteria</taxon>
        <taxon>Pseudomonadati</taxon>
        <taxon>Pseudomonadota</taxon>
        <taxon>Alphaproteobacteria</taxon>
        <taxon>Acetobacterales</taxon>
        <taxon>Acidocellaceae</taxon>
        <taxon>Acidisoma</taxon>
    </lineage>
</organism>
<evidence type="ECO:0000256" key="8">
    <source>
        <dbReference type="ARBA" id="ARBA00022723"/>
    </source>
</evidence>
<comment type="cofactor">
    <cofactor evidence="5">
        <name>Fe(2+)</name>
        <dbReference type="ChEBI" id="CHEBI:29033"/>
    </cofactor>
</comment>
<proteinExistence type="inferred from homology"/>
<dbReference type="Gene3D" id="3.20.20.70">
    <property type="entry name" value="Aldolase class I"/>
    <property type="match status" value="1"/>
</dbReference>
<evidence type="ECO:0000256" key="14">
    <source>
        <dbReference type="PIRSR" id="PIRSR001461-3"/>
    </source>
</evidence>
<accession>A0A964E7C1</accession>
<comment type="caution">
    <text evidence="15">The sequence shown here is derived from an EMBL/GenBank/DDBJ whole genome shotgun (WGS) entry which is preliminary data.</text>
</comment>
<comment type="cofactor">
    <cofactor evidence="4">
        <name>Zn(2+)</name>
        <dbReference type="ChEBI" id="CHEBI:29105"/>
    </cofactor>
</comment>
<dbReference type="NCBIfam" id="NF004076">
    <property type="entry name" value="PRK05581.1-4"/>
    <property type="match status" value="1"/>
</dbReference>
<evidence type="ECO:0000313" key="15">
    <source>
        <dbReference type="EMBL" id="MCB8883848.1"/>
    </source>
</evidence>
<dbReference type="CDD" id="cd00429">
    <property type="entry name" value="RPE"/>
    <property type="match status" value="1"/>
</dbReference>
<feature type="binding site" evidence="10 13">
    <location>
        <position position="175"/>
    </location>
    <ligand>
        <name>a divalent metal cation</name>
        <dbReference type="ChEBI" id="CHEBI:60240"/>
    </ligand>
</feature>
<dbReference type="AlphaFoldDB" id="A0A964E7C1"/>
<reference evidence="15 16" key="1">
    <citation type="journal article" date="2021" name="Microorganisms">
        <title>Acidisoma silvae sp. nov. and Acidisomacellulosilytica sp. nov., Two Acidophilic Bacteria Isolated from Decaying Wood, Hydrolyzing Cellulose and Producing Poly-3-hydroxybutyrate.</title>
        <authorList>
            <person name="Mieszkin S."/>
            <person name="Pouder E."/>
            <person name="Uroz S."/>
            <person name="Simon-Colin C."/>
            <person name="Alain K."/>
        </authorList>
    </citation>
    <scope>NUCLEOTIDE SEQUENCE [LARGE SCALE GENOMIC DNA]</scope>
    <source>
        <strain evidence="15 16">HW T5.17</strain>
    </source>
</reference>
<dbReference type="Pfam" id="PF00834">
    <property type="entry name" value="Ribul_P_3_epim"/>
    <property type="match status" value="1"/>
</dbReference>
<dbReference type="InterPro" id="IPR026019">
    <property type="entry name" value="Ribul_P_3_epim"/>
</dbReference>
<evidence type="ECO:0000256" key="6">
    <source>
        <dbReference type="ARBA" id="ARBA00009541"/>
    </source>
</evidence>
<evidence type="ECO:0000256" key="3">
    <source>
        <dbReference type="ARBA" id="ARBA00001941"/>
    </source>
</evidence>
<comment type="catalytic activity">
    <reaction evidence="1 10 11">
        <text>D-ribulose 5-phosphate = D-xylulose 5-phosphate</text>
        <dbReference type="Rhea" id="RHEA:13677"/>
        <dbReference type="ChEBI" id="CHEBI:57737"/>
        <dbReference type="ChEBI" id="CHEBI:58121"/>
        <dbReference type="EC" id="5.1.3.1"/>
    </reaction>
</comment>
<dbReference type="Proteomes" id="UP000721844">
    <property type="component" value="Unassembled WGS sequence"/>
</dbReference>
<keyword evidence="13" id="KW-0862">Zinc</keyword>
<comment type="cofactor">
    <cofactor evidence="10 13">
        <name>a divalent metal cation</name>
        <dbReference type="ChEBI" id="CHEBI:60240"/>
    </cofactor>
    <text evidence="10 13">Binds 1 divalent metal cation per subunit.</text>
</comment>
<dbReference type="SUPFAM" id="SSF51366">
    <property type="entry name" value="Ribulose-phoshate binding barrel"/>
    <property type="match status" value="1"/>
</dbReference>
<feature type="binding site" evidence="10">
    <location>
        <begin position="175"/>
        <end position="177"/>
    </location>
    <ligand>
        <name>substrate</name>
    </ligand>
</feature>
<feature type="binding site" evidence="10 14">
    <location>
        <position position="10"/>
    </location>
    <ligand>
        <name>substrate</name>
    </ligand>
</feature>
<feature type="active site" description="Proton donor" evidence="10 12">
    <location>
        <position position="175"/>
    </location>
</feature>
<comment type="cofactor">
    <cofactor evidence="3">
        <name>Co(2+)</name>
        <dbReference type="ChEBI" id="CHEBI:48828"/>
    </cofactor>
</comment>
<dbReference type="InterPro" id="IPR013785">
    <property type="entry name" value="Aldolase_TIM"/>
</dbReference>
<sequence length="225" mass="23767">MTRPLIINPSILSADFGQFAEETRAIETAGADWLHLDVMDGMFVPNISFGPGVIEAVRKVSQCPIDTHLMIEAPDRYLEAYAKAGSDRISVHVEACPHLNRTLQTIRGLGLKAGIAINPSTSEETLRYSLDAADQVLVMTVNPGFGGQAFLSLTLEKIRRIRALIGDRPIDIGVDGGITVETAELAARAGANVFVAGSSAFKGGPTHYAGNIEALKAAVARGAAG</sequence>
<dbReference type="HAMAP" id="MF_02227">
    <property type="entry name" value="RPE"/>
    <property type="match status" value="1"/>
</dbReference>
<evidence type="ECO:0000256" key="12">
    <source>
        <dbReference type="PIRSR" id="PIRSR001461-1"/>
    </source>
</evidence>
<keyword evidence="8 10" id="KW-0479">Metal-binding</keyword>
<dbReference type="GO" id="GO:0004750">
    <property type="term" value="F:D-ribulose-phosphate 3-epimerase activity"/>
    <property type="evidence" value="ECO:0007669"/>
    <property type="project" value="UniProtKB-UniRule"/>
</dbReference>
<dbReference type="NCBIfam" id="TIGR01163">
    <property type="entry name" value="rpe"/>
    <property type="match status" value="1"/>
</dbReference>
<evidence type="ECO:0000256" key="4">
    <source>
        <dbReference type="ARBA" id="ARBA00001947"/>
    </source>
</evidence>
<feature type="binding site" evidence="10 13">
    <location>
        <position position="37"/>
    </location>
    <ligand>
        <name>a divalent metal cation</name>
        <dbReference type="ChEBI" id="CHEBI:60240"/>
    </ligand>
</feature>
<dbReference type="InterPro" id="IPR011060">
    <property type="entry name" value="RibuloseP-bd_barrel"/>
</dbReference>